<evidence type="ECO:0000313" key="3">
    <source>
        <dbReference type="EMBL" id="RDI47439.1"/>
    </source>
</evidence>
<reference evidence="3 4" key="1">
    <citation type="submission" date="2018-07" db="EMBL/GenBank/DDBJ databases">
        <title>Genomic Encyclopedia of Type Strains, Phase IV (KMG-IV): sequencing the most valuable type-strain genomes for metagenomic binning, comparative biology and taxonomic classification.</title>
        <authorList>
            <person name="Goeker M."/>
        </authorList>
    </citation>
    <scope>NUCLEOTIDE SEQUENCE [LARGE SCALE GENOMIC DNA]</scope>
    <source>
        <strain evidence="3 4">DSM 25281</strain>
    </source>
</reference>
<dbReference type="CDD" id="cd02038">
    <property type="entry name" value="FlhG-like"/>
    <property type="match status" value="1"/>
</dbReference>
<dbReference type="InterPro" id="IPR033756">
    <property type="entry name" value="YlxH/NBP35"/>
</dbReference>
<dbReference type="RefSeq" id="WP_114743662.1">
    <property type="nucleotide sequence ID" value="NZ_QQAY01000001.1"/>
</dbReference>
<comment type="caution">
    <text evidence="3">The sequence shown here is derived from an EMBL/GenBank/DDBJ whole genome shotgun (WGS) entry which is preliminary data.</text>
</comment>
<accession>A0A370GVA3</accession>
<dbReference type="PANTHER" id="PTHR43384:SF4">
    <property type="entry name" value="CELLULOSE BIOSYNTHESIS PROTEIN BCSQ-RELATED"/>
    <property type="match status" value="1"/>
</dbReference>
<gene>
    <name evidence="3" type="ORF">DFR59_10194</name>
</gene>
<dbReference type="Gene3D" id="3.40.50.300">
    <property type="entry name" value="P-loop containing nucleotide triphosphate hydrolases"/>
    <property type="match status" value="1"/>
</dbReference>
<dbReference type="InterPro" id="IPR033875">
    <property type="entry name" value="FlhG"/>
</dbReference>
<dbReference type="GO" id="GO:0005829">
    <property type="term" value="C:cytosol"/>
    <property type="evidence" value="ECO:0007669"/>
    <property type="project" value="TreeGrafter"/>
</dbReference>
<keyword evidence="3" id="KW-0969">Cilium</keyword>
<dbReference type="GO" id="GO:0016887">
    <property type="term" value="F:ATP hydrolysis activity"/>
    <property type="evidence" value="ECO:0007669"/>
    <property type="project" value="TreeGrafter"/>
</dbReference>
<dbReference type="GO" id="GO:0005524">
    <property type="term" value="F:ATP binding"/>
    <property type="evidence" value="ECO:0007669"/>
    <property type="project" value="UniProtKB-KW"/>
</dbReference>
<dbReference type="OrthoDB" id="9816297at2"/>
<dbReference type="SUPFAM" id="SSF52540">
    <property type="entry name" value="P-loop containing nucleoside triphosphate hydrolases"/>
    <property type="match status" value="1"/>
</dbReference>
<dbReference type="Pfam" id="PF10609">
    <property type="entry name" value="ParA"/>
    <property type="match status" value="1"/>
</dbReference>
<dbReference type="AlphaFoldDB" id="A0A370GVA3"/>
<keyword evidence="3" id="KW-0282">Flagellum</keyword>
<evidence type="ECO:0000313" key="4">
    <source>
        <dbReference type="Proteomes" id="UP000255326"/>
    </source>
</evidence>
<dbReference type="PANTHER" id="PTHR43384">
    <property type="entry name" value="SEPTUM SITE-DETERMINING PROTEIN MIND HOMOLOG, CHLOROPLASTIC-RELATED"/>
    <property type="match status" value="1"/>
</dbReference>
<sequence length="294" mass="32459">MNDQAARLRERMMKTEETGKSAKTIAIVSGKGGVGKSNISVNFGLKLAKQGHKVLLVDMDIGMGNIHLLLGTSSERSIVDYMLSDDIDIEDVKVRAADNFTCISGGNGLSSFFEMDQNALSKLLKAMELLQKEYNYILFDMGAGATNMSLQFLLSVDDIIVVTTPEPTSVTDAYSMIKFMTQKDSGLHFSIICNRVETESEGRETIKRLRLAAEKFLKVDVRPLGMLPEDSLVKKSVLNQRPFTVEFPLSKAAQSFNVIVQNYLSGEGAGQNTMQKAGFLSKLKHLLFERQGNL</sequence>
<keyword evidence="1" id="KW-0547">Nucleotide-binding</keyword>
<dbReference type="EMBL" id="QQAY01000001">
    <property type="protein sequence ID" value="RDI47439.1"/>
    <property type="molecule type" value="Genomic_DNA"/>
</dbReference>
<keyword evidence="4" id="KW-1185">Reference proteome</keyword>
<organism evidence="3 4">
    <name type="scientific">Falsibacillus pallidus</name>
    <dbReference type="NCBI Taxonomy" id="493781"/>
    <lineage>
        <taxon>Bacteria</taxon>
        <taxon>Bacillati</taxon>
        <taxon>Bacillota</taxon>
        <taxon>Bacilli</taxon>
        <taxon>Bacillales</taxon>
        <taxon>Bacillaceae</taxon>
        <taxon>Falsibacillus</taxon>
    </lineage>
</organism>
<dbReference type="GO" id="GO:0051782">
    <property type="term" value="P:negative regulation of cell division"/>
    <property type="evidence" value="ECO:0007669"/>
    <property type="project" value="TreeGrafter"/>
</dbReference>
<dbReference type="InterPro" id="IPR025501">
    <property type="entry name" value="MinD_FleN"/>
</dbReference>
<name>A0A370GVA3_9BACI</name>
<evidence type="ECO:0000256" key="1">
    <source>
        <dbReference type="ARBA" id="ARBA00022741"/>
    </source>
</evidence>
<keyword evidence="2" id="KW-0067">ATP-binding</keyword>
<keyword evidence="3" id="KW-0966">Cell projection</keyword>
<dbReference type="Proteomes" id="UP000255326">
    <property type="component" value="Unassembled WGS sequence"/>
</dbReference>
<evidence type="ECO:0000256" key="2">
    <source>
        <dbReference type="ARBA" id="ARBA00022840"/>
    </source>
</evidence>
<dbReference type="PIRSF" id="PIRSF003092">
    <property type="entry name" value="MinD"/>
    <property type="match status" value="1"/>
</dbReference>
<proteinExistence type="predicted"/>
<dbReference type="GO" id="GO:0009898">
    <property type="term" value="C:cytoplasmic side of plasma membrane"/>
    <property type="evidence" value="ECO:0007669"/>
    <property type="project" value="TreeGrafter"/>
</dbReference>
<dbReference type="InterPro" id="IPR050625">
    <property type="entry name" value="ParA/MinD_ATPase"/>
</dbReference>
<protein>
    <submittedName>
        <fullName evidence="3">Flagellar biosynthesis protein FlhG</fullName>
    </submittedName>
</protein>
<dbReference type="InterPro" id="IPR027417">
    <property type="entry name" value="P-loop_NTPase"/>
</dbReference>